<dbReference type="AlphaFoldDB" id="A0A1W6LN00"/>
<protein>
    <recommendedName>
        <fullName evidence="3">Dockerin domain-containing protein</fullName>
    </recommendedName>
</protein>
<evidence type="ECO:0008006" key="3">
    <source>
        <dbReference type="Google" id="ProtNLM"/>
    </source>
</evidence>
<evidence type="ECO:0000313" key="2">
    <source>
        <dbReference type="Proteomes" id="UP000193334"/>
    </source>
</evidence>
<dbReference type="STRING" id="1941349.STSP1_01516"/>
<evidence type="ECO:0000313" key="1">
    <source>
        <dbReference type="EMBL" id="ARN57121.1"/>
    </source>
</evidence>
<dbReference type="Proteomes" id="UP000193334">
    <property type="component" value="Chromosome"/>
</dbReference>
<organism evidence="1 2">
    <name type="scientific">Sedimentisphaera salicampi</name>
    <dbReference type="NCBI Taxonomy" id="1941349"/>
    <lineage>
        <taxon>Bacteria</taxon>
        <taxon>Pseudomonadati</taxon>
        <taxon>Planctomycetota</taxon>
        <taxon>Phycisphaerae</taxon>
        <taxon>Sedimentisphaerales</taxon>
        <taxon>Sedimentisphaeraceae</taxon>
        <taxon>Sedimentisphaera</taxon>
    </lineage>
</organism>
<keyword evidence="2" id="KW-1185">Reference proteome</keyword>
<name>A0A1W6LN00_9BACT</name>
<gene>
    <name evidence="1" type="ORF">STSP1_01516</name>
</gene>
<sequence length="71" mass="7650">MIALNKSINGYIVIESANGDEDIWVMQENGYPKLAGNAGSTTGSNPADMNEDGIVDILDFAVFSENWLIAE</sequence>
<dbReference type="KEGG" id="pbp:STSP1_01516"/>
<accession>A0A1W6LN00</accession>
<dbReference type="EMBL" id="CP021023">
    <property type="protein sequence ID" value="ARN57121.1"/>
    <property type="molecule type" value="Genomic_DNA"/>
</dbReference>
<proteinExistence type="predicted"/>
<reference evidence="2" key="1">
    <citation type="submission" date="2017-04" db="EMBL/GenBank/DDBJ databases">
        <title>Comparative genomics and description of representatives of a novel lineage of planctomycetes thriving in anoxic sediments.</title>
        <authorList>
            <person name="Spring S."/>
            <person name="Bunk B."/>
            <person name="Sproer C."/>
        </authorList>
    </citation>
    <scope>NUCLEOTIDE SEQUENCE [LARGE SCALE GENOMIC DNA]</scope>
    <source>
        <strain evidence="2">ST-PulAB-D4</strain>
    </source>
</reference>